<dbReference type="Gene3D" id="3.30.565.10">
    <property type="entry name" value="Histidine kinase-like ATPase, C-terminal domain"/>
    <property type="match status" value="1"/>
</dbReference>
<dbReference type="PROSITE" id="PS50109">
    <property type="entry name" value="HIS_KIN"/>
    <property type="match status" value="1"/>
</dbReference>
<accession>A0ABT0SJP4</accession>
<evidence type="ECO:0000256" key="2">
    <source>
        <dbReference type="ARBA" id="ARBA00004651"/>
    </source>
</evidence>
<organism evidence="19 20">
    <name type="scientific">Stenotrophomonas mori</name>
    <dbReference type="NCBI Taxonomy" id="2871096"/>
    <lineage>
        <taxon>Bacteria</taxon>
        <taxon>Pseudomonadati</taxon>
        <taxon>Pseudomonadota</taxon>
        <taxon>Gammaproteobacteria</taxon>
        <taxon>Lysobacterales</taxon>
        <taxon>Lysobacteraceae</taxon>
        <taxon>Stenotrophomonas</taxon>
    </lineage>
</organism>
<dbReference type="SUPFAM" id="SSF47384">
    <property type="entry name" value="Homodimeric domain of signal transducing histidine kinase"/>
    <property type="match status" value="1"/>
</dbReference>
<dbReference type="SUPFAM" id="SSF55785">
    <property type="entry name" value="PYP-like sensor domain (PAS domain)"/>
    <property type="match status" value="1"/>
</dbReference>
<dbReference type="InterPro" id="IPR011006">
    <property type="entry name" value="CheY-like_superfamily"/>
</dbReference>
<dbReference type="Proteomes" id="UP001431235">
    <property type="component" value="Unassembled WGS sequence"/>
</dbReference>
<dbReference type="CDD" id="cd16922">
    <property type="entry name" value="HATPase_EvgS-ArcB-TorS-like"/>
    <property type="match status" value="1"/>
</dbReference>
<keyword evidence="8" id="KW-0067">ATP-binding</keyword>
<dbReference type="InterPro" id="IPR036890">
    <property type="entry name" value="HATPase_C_sf"/>
</dbReference>
<keyword evidence="7" id="KW-0547">Nucleotide-binding</keyword>
<evidence type="ECO:0000256" key="11">
    <source>
        <dbReference type="ARBA" id="ARBA00023136"/>
    </source>
</evidence>
<dbReference type="Pfam" id="PF00512">
    <property type="entry name" value="HisKA"/>
    <property type="match status" value="1"/>
</dbReference>
<dbReference type="Pfam" id="PF00072">
    <property type="entry name" value="Response_reg"/>
    <property type="match status" value="1"/>
</dbReference>
<dbReference type="CDD" id="cd00082">
    <property type="entry name" value="HisKA"/>
    <property type="match status" value="1"/>
</dbReference>
<evidence type="ECO:0000256" key="6">
    <source>
        <dbReference type="ARBA" id="ARBA00022692"/>
    </source>
</evidence>
<dbReference type="InterPro" id="IPR036097">
    <property type="entry name" value="HisK_dim/P_sf"/>
</dbReference>
<evidence type="ECO:0000256" key="12">
    <source>
        <dbReference type="PROSITE-ProRule" id="PRU00110"/>
    </source>
</evidence>
<dbReference type="PROSITE" id="PS50894">
    <property type="entry name" value="HPT"/>
    <property type="match status" value="1"/>
</dbReference>
<dbReference type="PANTHER" id="PTHR45339">
    <property type="entry name" value="HYBRID SIGNAL TRANSDUCTION HISTIDINE KINASE J"/>
    <property type="match status" value="1"/>
</dbReference>
<comment type="catalytic activity">
    <reaction evidence="1">
        <text>ATP + protein L-histidine = ADP + protein N-phospho-L-histidine.</text>
        <dbReference type="EC" id="2.7.13.3"/>
    </reaction>
</comment>
<dbReference type="InterPro" id="IPR004358">
    <property type="entry name" value="Sig_transdc_His_kin-like_C"/>
</dbReference>
<feature type="modified residue" description="Phosphohistidine" evidence="12">
    <location>
        <position position="1000"/>
    </location>
</feature>
<dbReference type="PRINTS" id="PR00344">
    <property type="entry name" value="BCTRLSENSOR"/>
</dbReference>
<dbReference type="InterPro" id="IPR001789">
    <property type="entry name" value="Sig_transdc_resp-reg_receiver"/>
</dbReference>
<dbReference type="InterPro" id="IPR005467">
    <property type="entry name" value="His_kinase_dom"/>
</dbReference>
<dbReference type="PANTHER" id="PTHR45339:SF1">
    <property type="entry name" value="HYBRID SIGNAL TRANSDUCTION HISTIDINE KINASE J"/>
    <property type="match status" value="1"/>
</dbReference>
<dbReference type="PROSITE" id="PS50110">
    <property type="entry name" value="RESPONSE_REGULATORY"/>
    <property type="match status" value="1"/>
</dbReference>
<evidence type="ECO:0000256" key="15">
    <source>
        <dbReference type="SAM" id="Phobius"/>
    </source>
</evidence>
<feature type="domain" description="Response regulatory" evidence="17">
    <location>
        <begin position="822"/>
        <end position="936"/>
    </location>
</feature>
<evidence type="ECO:0000256" key="9">
    <source>
        <dbReference type="ARBA" id="ARBA00022989"/>
    </source>
</evidence>
<evidence type="ECO:0000256" key="13">
    <source>
        <dbReference type="PROSITE-ProRule" id="PRU00169"/>
    </source>
</evidence>
<evidence type="ECO:0000256" key="4">
    <source>
        <dbReference type="ARBA" id="ARBA00022475"/>
    </source>
</evidence>
<keyword evidence="10" id="KW-0902">Two-component regulatory system</keyword>
<gene>
    <name evidence="19" type="ORF">K5L01_13015</name>
</gene>
<keyword evidence="5 13" id="KW-0597">Phosphoprotein</keyword>
<sequence>MSSVSFATVTRRLHRQNIATFGSLVLALGMAGLLALGAQHAVEQVRARLTADFTRRMEYLLEQEQFLQQLHDQNARQQQLPDLPSGDARHRFDFVPGTGGAPVRPAHAAVGAYLDRQYAAFWAFSYFPAAPLLVLDGGDGSALLVPDRQTGAAQAAAPPWLHAARDIALREAPRLPVAARAGQAHALTPMRWFALPGEPGKMLGLAHAGFRRGRVPSLTDDASRVYMATVFSSARLLTGGEDDAPPEHRFWLQRDGRPLLGDGPPPSASREGFSLARQGLVLTLHDRSGTWTGRYRVAYGSFVAANAWLLAAALALLALATLGSVGYVRWYRVRVLEPARRAQDAIVESEAFNRTLIQTAPVALCLLDRDQGEVAFATALARDWLGLQPPAPWPVPPTAVWQAVRQATRPGVIEQIDLDGGRSLQLAYAPTRYQGRDVLLCAFTDITAHAEEQRALARARAAADEASAAKSTFLATMSHEIRTPLYGLLGTLELLALTRLDGQQAQHVARLQDASQQLLQQISDILDISKIEAGQMRVEVAPFDPRALVQQCTAGYAAMARRKGLLLFCTVALDVPDTVAGDALRIRQILSNLISNALKFTSAGHVIVRLQWRPDSDGRCRLCLEVADSGSGIPADKLEQVFAPFNAVHHKPHTVRGSGLGLSICQRLSRLMDGTLEVASEVGLGSRFTLQLPLSEAAAAAPREAPPQLDGLRLALRTPHPELSRHLAAWFERWGAAVDVLAVATSLPAADGRLLVDVQMPPSTAAWHGVHLRLNPPQGEASHPEIDGGSVDSIARGLLRLQQPQAPAEPPAAAPLPALGLDVLVAEDNPINQATLHDQLQQLGCRVTLAGDGAQALAQWNACACDVVLTDINMPRMNGYELARALRAQGAGCAIIGVTANAMRDEEQRCLDSGMDAWLVKPISLERLQQLLHRWAPPADAPRPNGGTPVAPAAPEADTGQAPIPERYRQVFRTTMRVDIDRCREDIAAGDADRVRQKLHRMRGALATVGQTAMAQALEAAEQRLLHEGWNAELGAELLALCQALDNLVAGT</sequence>
<keyword evidence="4" id="KW-1003">Cell membrane</keyword>
<feature type="domain" description="Histidine kinase" evidence="16">
    <location>
        <begin position="476"/>
        <end position="696"/>
    </location>
</feature>
<dbReference type="InterPro" id="IPR003594">
    <property type="entry name" value="HATPase_dom"/>
</dbReference>
<dbReference type="SUPFAM" id="SSF52172">
    <property type="entry name" value="CheY-like"/>
    <property type="match status" value="1"/>
</dbReference>
<dbReference type="SUPFAM" id="SSF47226">
    <property type="entry name" value="Histidine-containing phosphotransfer domain, HPT domain"/>
    <property type="match status" value="1"/>
</dbReference>
<feature type="region of interest" description="Disordered" evidence="14">
    <location>
        <begin position="938"/>
        <end position="961"/>
    </location>
</feature>
<evidence type="ECO:0000256" key="5">
    <source>
        <dbReference type="ARBA" id="ARBA00022553"/>
    </source>
</evidence>
<evidence type="ECO:0000256" key="10">
    <source>
        <dbReference type="ARBA" id="ARBA00023012"/>
    </source>
</evidence>
<reference evidence="19 20" key="1">
    <citation type="submission" date="2021-08" db="EMBL/GenBank/DDBJ databases">
        <title>Novel members of of the genus Stenotrophomonas from differernt environment.</title>
        <authorList>
            <person name="Deng Y."/>
        </authorList>
    </citation>
    <scope>NUCLEOTIDE SEQUENCE [LARGE SCALE GENOMIC DNA]</scope>
    <source>
        <strain evidence="19 20">CPCC 101365</strain>
    </source>
</reference>
<evidence type="ECO:0000256" key="7">
    <source>
        <dbReference type="ARBA" id="ARBA00022741"/>
    </source>
</evidence>
<dbReference type="Gene3D" id="1.20.120.160">
    <property type="entry name" value="HPT domain"/>
    <property type="match status" value="1"/>
</dbReference>
<comment type="subcellular location">
    <subcellularLocation>
        <location evidence="2">Cell membrane</location>
        <topology evidence="2">Multi-pass membrane protein</topology>
    </subcellularLocation>
</comment>
<evidence type="ECO:0000256" key="1">
    <source>
        <dbReference type="ARBA" id="ARBA00000085"/>
    </source>
</evidence>
<dbReference type="SMART" id="SM00387">
    <property type="entry name" value="HATPase_c"/>
    <property type="match status" value="1"/>
</dbReference>
<feature type="domain" description="HPt" evidence="18">
    <location>
        <begin position="961"/>
        <end position="1052"/>
    </location>
</feature>
<dbReference type="SUPFAM" id="SSF55874">
    <property type="entry name" value="ATPase domain of HSP90 chaperone/DNA topoisomerase II/histidine kinase"/>
    <property type="match status" value="1"/>
</dbReference>
<protein>
    <recommendedName>
        <fullName evidence="3">histidine kinase</fullName>
        <ecNumber evidence="3">2.7.13.3</ecNumber>
    </recommendedName>
</protein>
<evidence type="ECO:0000256" key="14">
    <source>
        <dbReference type="SAM" id="MobiDB-lite"/>
    </source>
</evidence>
<feature type="transmembrane region" description="Helical" evidence="15">
    <location>
        <begin position="307"/>
        <end position="331"/>
    </location>
</feature>
<dbReference type="Pfam" id="PF02518">
    <property type="entry name" value="HATPase_c"/>
    <property type="match status" value="1"/>
</dbReference>
<dbReference type="RefSeq" id="WP_250065018.1">
    <property type="nucleotide sequence ID" value="NZ_JAIKTS010000005.1"/>
</dbReference>
<dbReference type="Gene3D" id="3.40.50.2300">
    <property type="match status" value="1"/>
</dbReference>
<evidence type="ECO:0000256" key="8">
    <source>
        <dbReference type="ARBA" id="ARBA00022840"/>
    </source>
</evidence>
<evidence type="ECO:0000256" key="3">
    <source>
        <dbReference type="ARBA" id="ARBA00012438"/>
    </source>
</evidence>
<evidence type="ECO:0000259" key="16">
    <source>
        <dbReference type="PROSITE" id="PS50109"/>
    </source>
</evidence>
<evidence type="ECO:0000313" key="19">
    <source>
        <dbReference type="EMBL" id="MCL7715560.1"/>
    </source>
</evidence>
<name>A0ABT0SJP4_9GAMM</name>
<dbReference type="EC" id="2.7.13.3" evidence="3"/>
<keyword evidence="20" id="KW-1185">Reference proteome</keyword>
<dbReference type="Pfam" id="PF01627">
    <property type="entry name" value="Hpt"/>
    <property type="match status" value="1"/>
</dbReference>
<keyword evidence="11 15" id="KW-0472">Membrane</keyword>
<feature type="modified residue" description="4-aspartylphosphate" evidence="13">
    <location>
        <position position="871"/>
    </location>
</feature>
<evidence type="ECO:0000259" key="17">
    <source>
        <dbReference type="PROSITE" id="PS50110"/>
    </source>
</evidence>
<dbReference type="Gene3D" id="1.10.287.130">
    <property type="match status" value="1"/>
</dbReference>
<keyword evidence="6 15" id="KW-0812">Transmembrane</keyword>
<dbReference type="SMART" id="SM00448">
    <property type="entry name" value="REC"/>
    <property type="match status" value="1"/>
</dbReference>
<dbReference type="InterPro" id="IPR003661">
    <property type="entry name" value="HisK_dim/P_dom"/>
</dbReference>
<dbReference type="SMART" id="SM00388">
    <property type="entry name" value="HisKA"/>
    <property type="match status" value="1"/>
</dbReference>
<keyword evidence="9 15" id="KW-1133">Transmembrane helix</keyword>
<evidence type="ECO:0000259" key="18">
    <source>
        <dbReference type="PROSITE" id="PS50894"/>
    </source>
</evidence>
<evidence type="ECO:0000313" key="20">
    <source>
        <dbReference type="Proteomes" id="UP001431235"/>
    </source>
</evidence>
<dbReference type="CDD" id="cd17546">
    <property type="entry name" value="REC_hyHK_CKI1_RcsC-like"/>
    <property type="match status" value="1"/>
</dbReference>
<proteinExistence type="predicted"/>
<dbReference type="EMBL" id="JAIKTS010000005">
    <property type="protein sequence ID" value="MCL7715560.1"/>
    <property type="molecule type" value="Genomic_DNA"/>
</dbReference>
<dbReference type="InterPro" id="IPR035965">
    <property type="entry name" value="PAS-like_dom_sf"/>
</dbReference>
<dbReference type="InterPro" id="IPR036641">
    <property type="entry name" value="HPT_dom_sf"/>
</dbReference>
<dbReference type="InterPro" id="IPR008207">
    <property type="entry name" value="Sig_transdc_His_kin_Hpt_dom"/>
</dbReference>
<comment type="caution">
    <text evidence="19">The sequence shown here is derived from an EMBL/GenBank/DDBJ whole genome shotgun (WGS) entry which is preliminary data.</text>
</comment>